<gene>
    <name evidence="2" type="ORF">Prum_099720</name>
</gene>
<dbReference type="AlphaFoldDB" id="A0A6V8LL79"/>
<proteinExistence type="predicted"/>
<protein>
    <submittedName>
        <fullName evidence="2">Uncharacterized protein</fullName>
    </submittedName>
</protein>
<reference evidence="2 3" key="1">
    <citation type="submission" date="2020-03" db="EMBL/GenBank/DDBJ databases">
        <title>Whole genome shotgun sequence of Phytohabitans rumicis NBRC 108638.</title>
        <authorList>
            <person name="Komaki H."/>
            <person name="Tamura T."/>
        </authorList>
    </citation>
    <scope>NUCLEOTIDE SEQUENCE [LARGE SCALE GENOMIC DNA]</scope>
    <source>
        <strain evidence="2 3">NBRC 108638</strain>
    </source>
</reference>
<accession>A0A6V8LL79</accession>
<dbReference type="InterPro" id="IPR010390">
    <property type="entry name" value="ABC-2_transporter-like"/>
</dbReference>
<evidence type="ECO:0000256" key="1">
    <source>
        <dbReference type="SAM" id="Phobius"/>
    </source>
</evidence>
<dbReference type="Proteomes" id="UP000482960">
    <property type="component" value="Unassembled WGS sequence"/>
</dbReference>
<name>A0A6V8LL79_9ACTN</name>
<keyword evidence="1" id="KW-0472">Membrane</keyword>
<keyword evidence="1" id="KW-1133">Transmembrane helix</keyword>
<evidence type="ECO:0000313" key="2">
    <source>
        <dbReference type="EMBL" id="GFJ96330.1"/>
    </source>
</evidence>
<comment type="caution">
    <text evidence="2">The sequence shown here is derived from an EMBL/GenBank/DDBJ whole genome shotgun (WGS) entry which is preliminary data.</text>
</comment>
<keyword evidence="3" id="KW-1185">Reference proteome</keyword>
<dbReference type="EMBL" id="BLPG01000002">
    <property type="protein sequence ID" value="GFJ96330.1"/>
    <property type="molecule type" value="Genomic_DNA"/>
</dbReference>
<sequence>MFPLAFVAYLPAAVLLNRTGELAVPAWLAWASPAVGGLLTFLAYRFWRWQSRYYTSSGH</sequence>
<evidence type="ECO:0000313" key="3">
    <source>
        <dbReference type="Proteomes" id="UP000482960"/>
    </source>
</evidence>
<dbReference type="Pfam" id="PF06182">
    <property type="entry name" value="ABC2_membrane_6"/>
    <property type="match status" value="1"/>
</dbReference>
<keyword evidence="1" id="KW-0812">Transmembrane</keyword>
<organism evidence="2 3">
    <name type="scientific">Phytohabitans rumicis</name>
    <dbReference type="NCBI Taxonomy" id="1076125"/>
    <lineage>
        <taxon>Bacteria</taxon>
        <taxon>Bacillati</taxon>
        <taxon>Actinomycetota</taxon>
        <taxon>Actinomycetes</taxon>
        <taxon>Micromonosporales</taxon>
        <taxon>Micromonosporaceae</taxon>
    </lineage>
</organism>
<reference evidence="2 3" key="2">
    <citation type="submission" date="2020-03" db="EMBL/GenBank/DDBJ databases">
        <authorList>
            <person name="Ichikawa N."/>
            <person name="Kimura A."/>
            <person name="Kitahashi Y."/>
            <person name="Uohara A."/>
        </authorList>
    </citation>
    <scope>NUCLEOTIDE SEQUENCE [LARGE SCALE GENOMIC DNA]</scope>
    <source>
        <strain evidence="2 3">NBRC 108638</strain>
    </source>
</reference>
<feature type="transmembrane region" description="Helical" evidence="1">
    <location>
        <begin position="29"/>
        <end position="47"/>
    </location>
</feature>